<keyword evidence="12 23" id="KW-0067">ATP-binding</keyword>
<dbReference type="InterPro" id="IPR013783">
    <property type="entry name" value="Ig-like_fold"/>
</dbReference>
<evidence type="ECO:0000256" key="4">
    <source>
        <dbReference type="ARBA" id="ARBA00022475"/>
    </source>
</evidence>
<dbReference type="GO" id="GO:0043235">
    <property type="term" value="C:receptor complex"/>
    <property type="evidence" value="ECO:0007669"/>
    <property type="project" value="TreeGrafter"/>
</dbReference>
<gene>
    <name evidence="31" type="primary">Musk</name>
    <name evidence="31" type="ORF">EOLROS_R14359</name>
</gene>
<dbReference type="GO" id="GO:0017147">
    <property type="term" value="F:Wnt-protein binding"/>
    <property type="evidence" value="ECO:0007669"/>
    <property type="project" value="TreeGrafter"/>
</dbReference>
<dbReference type="Proteomes" id="UP000637704">
    <property type="component" value="Unassembled WGS sequence"/>
</dbReference>
<feature type="binding site" evidence="23">
    <location>
        <begin position="499"/>
        <end position="505"/>
    </location>
    <ligand>
        <name>ATP</name>
        <dbReference type="ChEBI" id="CHEBI:30616"/>
    </ligand>
</feature>
<dbReference type="Gene3D" id="2.60.40.10">
    <property type="entry name" value="Immunoglobulins"/>
    <property type="match status" value="1"/>
</dbReference>
<evidence type="ECO:0000256" key="20">
    <source>
        <dbReference type="ARBA" id="ARBA00034103"/>
    </source>
</evidence>
<dbReference type="InterPro" id="IPR003598">
    <property type="entry name" value="Ig_sub2"/>
</dbReference>
<dbReference type="CDD" id="cd05050">
    <property type="entry name" value="PTKc_Musk"/>
    <property type="match status" value="1"/>
</dbReference>
<comment type="subcellular location">
    <subcellularLocation>
        <location evidence="1">Cell membrane</location>
        <topology evidence="1">Single-pass type I membrane protein</topology>
    </subcellularLocation>
    <subcellularLocation>
        <location evidence="20">Synapse</location>
    </subcellularLocation>
</comment>
<dbReference type="InterPro" id="IPR017441">
    <property type="entry name" value="Protein_kinase_ATP_BS"/>
</dbReference>
<dbReference type="InterPro" id="IPR020067">
    <property type="entry name" value="Frizzled_dom"/>
</dbReference>
<dbReference type="SMART" id="SM00408">
    <property type="entry name" value="IGc2"/>
    <property type="match status" value="1"/>
</dbReference>
<proteinExistence type="predicted"/>
<dbReference type="GO" id="GO:0005886">
    <property type="term" value="C:plasma membrane"/>
    <property type="evidence" value="ECO:0007669"/>
    <property type="project" value="UniProtKB-SubCell"/>
</dbReference>
<organism evidence="31 32">
    <name type="scientific">Eolophus roseicapilla</name>
    <name type="common">Galah cockatoo</name>
    <name type="synonym">Cacatua roseicapilla</name>
    <dbReference type="NCBI Taxonomy" id="176039"/>
    <lineage>
        <taxon>Eukaryota</taxon>
        <taxon>Metazoa</taxon>
        <taxon>Chordata</taxon>
        <taxon>Craniata</taxon>
        <taxon>Vertebrata</taxon>
        <taxon>Euteleostomi</taxon>
        <taxon>Archelosauria</taxon>
        <taxon>Archosauria</taxon>
        <taxon>Dinosauria</taxon>
        <taxon>Saurischia</taxon>
        <taxon>Theropoda</taxon>
        <taxon>Coelurosauria</taxon>
        <taxon>Aves</taxon>
        <taxon>Neognathae</taxon>
        <taxon>Neoaves</taxon>
        <taxon>Telluraves</taxon>
        <taxon>Australaves</taxon>
        <taxon>Psittaciformes</taxon>
        <taxon>Cacatuidae</taxon>
        <taxon>Eolophus</taxon>
    </lineage>
</organism>
<dbReference type="InterPro" id="IPR011009">
    <property type="entry name" value="Kinase-like_dom_sf"/>
</dbReference>
<dbReference type="GO" id="GO:0005524">
    <property type="term" value="F:ATP binding"/>
    <property type="evidence" value="ECO:0007669"/>
    <property type="project" value="UniProtKB-UniRule"/>
</dbReference>
<evidence type="ECO:0000256" key="11">
    <source>
        <dbReference type="ARBA" id="ARBA00022777"/>
    </source>
</evidence>
<feature type="binding site" evidence="23">
    <location>
        <begin position="425"/>
        <end position="432"/>
    </location>
    <ligand>
        <name>ATP</name>
        <dbReference type="ChEBI" id="CHEBI:30616"/>
    </ligand>
</feature>
<feature type="active site" description="Proton acceptor" evidence="22">
    <location>
        <position position="566"/>
    </location>
</feature>
<evidence type="ECO:0000256" key="2">
    <source>
        <dbReference type="ARBA" id="ARBA00011902"/>
    </source>
</evidence>
<dbReference type="InterPro" id="IPR001245">
    <property type="entry name" value="Ser-Thr/Tyr_kinase_cat_dom"/>
</dbReference>
<dbReference type="GO" id="GO:0004714">
    <property type="term" value="F:transmembrane receptor protein tyrosine kinase activity"/>
    <property type="evidence" value="ECO:0007669"/>
    <property type="project" value="UniProtKB-EC"/>
</dbReference>
<dbReference type="Gene3D" id="1.10.2000.10">
    <property type="entry name" value="Frizzled cysteine-rich domain"/>
    <property type="match status" value="1"/>
</dbReference>
<dbReference type="EMBL" id="WBNI01002693">
    <property type="protein sequence ID" value="NXD73322.1"/>
    <property type="molecule type" value="Genomic_DNA"/>
</dbReference>
<keyword evidence="13 27" id="KW-1133">Transmembrane helix</keyword>
<dbReference type="Gene3D" id="1.10.510.10">
    <property type="entry name" value="Transferase(Phosphotransferase) domain 1"/>
    <property type="match status" value="1"/>
</dbReference>
<keyword evidence="19" id="KW-0325">Glycoprotein</keyword>
<dbReference type="FunFam" id="2.60.40.10:FF:000409">
    <property type="entry name" value="Muscle, skeletal receptor tyrosine protein kinase"/>
    <property type="match status" value="1"/>
</dbReference>
<evidence type="ECO:0000256" key="5">
    <source>
        <dbReference type="ARBA" id="ARBA00022553"/>
    </source>
</evidence>
<feature type="domain" description="FZ" evidence="29">
    <location>
        <begin position="107"/>
        <end position="246"/>
    </location>
</feature>
<feature type="domain" description="Protein kinase" evidence="28">
    <location>
        <begin position="418"/>
        <end position="701"/>
    </location>
</feature>
<keyword evidence="24" id="KW-0460">Magnesium</keyword>
<accession>A0A851Y9I4</accession>
<dbReference type="InterPro" id="IPR036179">
    <property type="entry name" value="Ig-like_dom_sf"/>
</dbReference>
<keyword evidence="18" id="KW-0675">Receptor</keyword>
<dbReference type="InterPro" id="IPR008266">
    <property type="entry name" value="Tyr_kinase_AS"/>
</dbReference>
<comment type="catalytic activity">
    <reaction evidence="21">
        <text>L-tyrosyl-[protein] + ATP = O-phospho-L-tyrosyl-[protein] + ADP + H(+)</text>
        <dbReference type="Rhea" id="RHEA:10596"/>
        <dbReference type="Rhea" id="RHEA-COMP:10136"/>
        <dbReference type="Rhea" id="RHEA-COMP:20101"/>
        <dbReference type="ChEBI" id="CHEBI:15378"/>
        <dbReference type="ChEBI" id="CHEBI:30616"/>
        <dbReference type="ChEBI" id="CHEBI:46858"/>
        <dbReference type="ChEBI" id="CHEBI:61978"/>
        <dbReference type="ChEBI" id="CHEBI:456216"/>
        <dbReference type="EC" id="2.7.10.1"/>
    </reaction>
</comment>
<evidence type="ECO:0000313" key="31">
    <source>
        <dbReference type="EMBL" id="NXD73322.1"/>
    </source>
</evidence>
<dbReference type="InterPro" id="IPR036790">
    <property type="entry name" value="Frizzled_dom_sf"/>
</dbReference>
<dbReference type="PANTHER" id="PTHR24416">
    <property type="entry name" value="TYROSINE-PROTEIN KINASE RECEPTOR"/>
    <property type="match status" value="1"/>
</dbReference>
<feature type="binding site" evidence="23">
    <location>
        <position position="570"/>
    </location>
    <ligand>
        <name>ATP</name>
        <dbReference type="ChEBI" id="CHEBI:30616"/>
    </ligand>
</feature>
<evidence type="ECO:0000256" key="7">
    <source>
        <dbReference type="ARBA" id="ARBA00022692"/>
    </source>
</evidence>
<protein>
    <recommendedName>
        <fullName evidence="2">receptor protein-tyrosine kinase</fullName>
        <ecNumber evidence="2">2.7.10.1</ecNumber>
    </recommendedName>
</protein>
<dbReference type="AlphaFoldDB" id="A0A851Y9I4"/>
<keyword evidence="6" id="KW-0808">Transferase</keyword>
<evidence type="ECO:0000256" key="19">
    <source>
        <dbReference type="ARBA" id="ARBA00023180"/>
    </source>
</evidence>
<feature type="non-terminal residue" evidence="31">
    <location>
        <position position="1"/>
    </location>
</feature>
<evidence type="ECO:0000256" key="25">
    <source>
        <dbReference type="PROSITE-ProRule" id="PRU00090"/>
    </source>
</evidence>
<dbReference type="PROSITE" id="PS00107">
    <property type="entry name" value="PROTEIN_KINASE_ATP"/>
    <property type="match status" value="1"/>
</dbReference>
<evidence type="ECO:0000256" key="1">
    <source>
        <dbReference type="ARBA" id="ARBA00004251"/>
    </source>
</evidence>
<feature type="non-terminal residue" evidence="31">
    <location>
        <position position="710"/>
    </location>
</feature>
<evidence type="ECO:0000313" key="32">
    <source>
        <dbReference type="Proteomes" id="UP000637704"/>
    </source>
</evidence>
<dbReference type="GO" id="GO:0045202">
    <property type="term" value="C:synapse"/>
    <property type="evidence" value="ECO:0007669"/>
    <property type="project" value="UniProtKB-SubCell"/>
</dbReference>
<dbReference type="InterPro" id="IPR007110">
    <property type="entry name" value="Ig-like_dom"/>
</dbReference>
<keyword evidence="11 31" id="KW-0418">Kinase</keyword>
<dbReference type="FunFam" id="1.10.510.10:FF:000176">
    <property type="entry name" value="Muscle, skeletal receptor tyrosine protein kinase"/>
    <property type="match status" value="1"/>
</dbReference>
<dbReference type="FunFam" id="3.30.200.20:FF:000159">
    <property type="entry name" value="muscle, skeletal receptor tyrosine-protein kinase"/>
    <property type="match status" value="1"/>
</dbReference>
<evidence type="ECO:0000259" key="28">
    <source>
        <dbReference type="PROSITE" id="PS50011"/>
    </source>
</evidence>
<dbReference type="SMART" id="SM00219">
    <property type="entry name" value="TyrKc"/>
    <property type="match status" value="1"/>
</dbReference>
<sequence>VFARILKAPESQNITFGSVVTLRCAATGLPVPTVTWLENGKAVSAGSIAENVKDRVVDSRLQVYVTRPSLFTCLATNKHSKTFGAAKAAATISVSGMLGKKGKLYKGDAGYCSMYRGEVCSGILAKDALVFFNSSYADPEETQELLVHTAWTELKMVSSFCQPAAESLLCNYIFQECNPSGGGPAPKPMCRENCLAVKDLYCFKEWLSMEENSQKGIYKPGLMLLTLPECNRLPSLHQDPSACTRIPFFGKVAQAAHCLESCVLDEGVGKGLIHNLQLKERLTVGTLLSVPVDGTVTGSLAACLSHPTTSLSLGTRKPNGETPNLPPSPPFSPTYSMTVIISIISSFALVMILSIVTLVCCRQRKQWKTQKRESETPTLTTLPSELLLDRLHPNPMYQRMPLLLNPKLLSLEYPRNNIEYVRDIGEGAFGRVFQARAPGLLPYEPFTMVAVKMLKEEASADMQADFQREAALMAEFDNPNIVKLLGVCAVGKPMCLLFEYMAYGDLNEYLRDRSPRNLCSLVHGSLDERICLPNPLALCCTSQLCIAKQVAAGMAYLSERKFVHRDLATRNCLVGENMVVKIADFGLSRNMYSADYYKANENDAIPIRWMPPESIFYNRYTTESDVWAYGVVLWEIFSYGMQPYYGMAHEEVIYYVRDGNVLSCPDNCPLELYNLMRLCWSKLPSDRPGFASIYRILERMYEKAVETLSI</sequence>
<evidence type="ECO:0000256" key="9">
    <source>
        <dbReference type="ARBA" id="ARBA00022737"/>
    </source>
</evidence>
<evidence type="ECO:0000256" key="22">
    <source>
        <dbReference type="PIRSR" id="PIRSR000615-1"/>
    </source>
</evidence>
<evidence type="ECO:0000256" key="13">
    <source>
        <dbReference type="ARBA" id="ARBA00022989"/>
    </source>
</evidence>
<dbReference type="Gene3D" id="3.30.200.20">
    <property type="entry name" value="Phosphorylase Kinase, domain 1"/>
    <property type="match status" value="1"/>
</dbReference>
<dbReference type="PROSITE" id="PS50835">
    <property type="entry name" value="IG_LIKE"/>
    <property type="match status" value="1"/>
</dbReference>
<dbReference type="GO" id="GO:0046872">
    <property type="term" value="F:metal ion binding"/>
    <property type="evidence" value="ECO:0007669"/>
    <property type="project" value="UniProtKB-KW"/>
</dbReference>
<keyword evidence="16" id="KW-0829">Tyrosine-protein kinase</keyword>
<dbReference type="SUPFAM" id="SSF56112">
    <property type="entry name" value="Protein kinase-like (PK-like)"/>
    <property type="match status" value="1"/>
</dbReference>
<evidence type="ECO:0000256" key="6">
    <source>
        <dbReference type="ARBA" id="ARBA00022679"/>
    </source>
</evidence>
<evidence type="ECO:0000256" key="12">
    <source>
        <dbReference type="ARBA" id="ARBA00022840"/>
    </source>
</evidence>
<comment type="caution">
    <text evidence="25">Lacks conserved residue(s) required for the propagation of feature annotation.</text>
</comment>
<keyword evidence="8" id="KW-0732">Signal</keyword>
<dbReference type="Pfam" id="PF07714">
    <property type="entry name" value="PK_Tyr_Ser-Thr"/>
    <property type="match status" value="1"/>
</dbReference>
<dbReference type="PROSITE" id="PS50011">
    <property type="entry name" value="PROTEIN_KINASE_DOM"/>
    <property type="match status" value="1"/>
</dbReference>
<dbReference type="CDD" id="cd07469">
    <property type="entry name" value="CRD_TK_ROR_related"/>
    <property type="match status" value="1"/>
</dbReference>
<name>A0A851Y9I4_EOLRO</name>
<evidence type="ECO:0000259" key="29">
    <source>
        <dbReference type="PROSITE" id="PS50038"/>
    </source>
</evidence>
<feature type="transmembrane region" description="Helical" evidence="27">
    <location>
        <begin position="335"/>
        <end position="361"/>
    </location>
</feature>
<keyword evidence="24" id="KW-0479">Metal-binding</keyword>
<evidence type="ECO:0000256" key="26">
    <source>
        <dbReference type="PROSITE-ProRule" id="PRU10141"/>
    </source>
</evidence>
<keyword evidence="3" id="KW-0217">Developmental protein</keyword>
<dbReference type="InterPro" id="IPR050122">
    <property type="entry name" value="RTK"/>
</dbReference>
<keyword evidence="5" id="KW-0597">Phosphoprotein</keyword>
<dbReference type="InterPro" id="IPR013098">
    <property type="entry name" value="Ig_I-set"/>
</dbReference>
<feature type="binding site" evidence="23 26">
    <location>
        <position position="452"/>
    </location>
    <ligand>
        <name>ATP</name>
        <dbReference type="ChEBI" id="CHEBI:30616"/>
    </ligand>
</feature>
<evidence type="ECO:0000256" key="24">
    <source>
        <dbReference type="PIRSR" id="PIRSR000615-3"/>
    </source>
</evidence>
<dbReference type="PROSITE" id="PS00109">
    <property type="entry name" value="PROTEIN_KINASE_TYR"/>
    <property type="match status" value="1"/>
</dbReference>
<evidence type="ECO:0000256" key="3">
    <source>
        <dbReference type="ARBA" id="ARBA00022473"/>
    </source>
</evidence>
<evidence type="ECO:0000256" key="23">
    <source>
        <dbReference type="PIRSR" id="PIRSR000615-2"/>
    </source>
</evidence>
<evidence type="ECO:0000256" key="15">
    <source>
        <dbReference type="ARBA" id="ARBA00023136"/>
    </source>
</evidence>
<keyword evidence="14" id="KW-0770">Synapse</keyword>
<dbReference type="InterPro" id="IPR020635">
    <property type="entry name" value="Tyr_kinase_cat_dom"/>
</dbReference>
<dbReference type="Pfam" id="PF01392">
    <property type="entry name" value="Fz"/>
    <property type="match status" value="1"/>
</dbReference>
<evidence type="ECO:0000256" key="27">
    <source>
        <dbReference type="SAM" id="Phobius"/>
    </source>
</evidence>
<dbReference type="EC" id="2.7.10.1" evidence="2"/>
<dbReference type="PIRSF" id="PIRSF000615">
    <property type="entry name" value="TyrPK_CSF1-R"/>
    <property type="match status" value="1"/>
</dbReference>
<dbReference type="Pfam" id="PF07679">
    <property type="entry name" value="I-set"/>
    <property type="match status" value="1"/>
</dbReference>
<evidence type="ECO:0000256" key="18">
    <source>
        <dbReference type="ARBA" id="ARBA00023170"/>
    </source>
</evidence>
<evidence type="ECO:0000256" key="16">
    <source>
        <dbReference type="ARBA" id="ARBA00023137"/>
    </source>
</evidence>
<evidence type="ECO:0000256" key="17">
    <source>
        <dbReference type="ARBA" id="ARBA00023157"/>
    </source>
</evidence>
<keyword evidence="17" id="KW-1015">Disulfide bond</keyword>
<evidence type="ECO:0000256" key="21">
    <source>
        <dbReference type="ARBA" id="ARBA00051243"/>
    </source>
</evidence>
<feature type="domain" description="Ig-like" evidence="30">
    <location>
        <begin position="3"/>
        <end position="93"/>
    </location>
</feature>
<feature type="binding site" evidence="24">
    <location>
        <position position="571"/>
    </location>
    <ligand>
        <name>Mg(2+)</name>
        <dbReference type="ChEBI" id="CHEBI:18420"/>
    </ligand>
</feature>
<keyword evidence="7 27" id="KW-0812">Transmembrane</keyword>
<dbReference type="SUPFAM" id="SSF48726">
    <property type="entry name" value="Immunoglobulin"/>
    <property type="match status" value="1"/>
</dbReference>
<keyword evidence="10 23" id="KW-0547">Nucleotide-binding</keyword>
<keyword evidence="15 27" id="KW-0472">Membrane</keyword>
<evidence type="ECO:0000259" key="30">
    <source>
        <dbReference type="PROSITE" id="PS50835"/>
    </source>
</evidence>
<keyword evidence="9" id="KW-0677">Repeat</keyword>
<dbReference type="PANTHER" id="PTHR24416:SF317">
    <property type="entry name" value="MUSCLE, SKELETAL RECEPTOR TYROSINE-PROTEIN KINASE"/>
    <property type="match status" value="1"/>
</dbReference>
<dbReference type="PRINTS" id="PR00109">
    <property type="entry name" value="TYRKINASE"/>
</dbReference>
<keyword evidence="4" id="KW-1003">Cell membrane</keyword>
<dbReference type="GO" id="GO:0007169">
    <property type="term" value="P:cell surface receptor protein tyrosine kinase signaling pathway"/>
    <property type="evidence" value="ECO:0007669"/>
    <property type="project" value="TreeGrafter"/>
</dbReference>
<evidence type="ECO:0000256" key="14">
    <source>
        <dbReference type="ARBA" id="ARBA00023018"/>
    </source>
</evidence>
<comment type="caution">
    <text evidence="31">The sequence shown here is derived from an EMBL/GenBank/DDBJ whole genome shotgun (WGS) entry which is preliminary data.</text>
</comment>
<dbReference type="InterPro" id="IPR000719">
    <property type="entry name" value="Prot_kinase_dom"/>
</dbReference>
<dbReference type="FunFam" id="1.10.2000.10:FF:000009">
    <property type="entry name" value="Muscle, skeletal, receptor tyrosine kinase"/>
    <property type="match status" value="1"/>
</dbReference>
<keyword evidence="32" id="KW-1185">Reference proteome</keyword>
<dbReference type="PROSITE" id="PS50038">
    <property type="entry name" value="FZ"/>
    <property type="match status" value="1"/>
</dbReference>
<evidence type="ECO:0000256" key="8">
    <source>
        <dbReference type="ARBA" id="ARBA00022729"/>
    </source>
</evidence>
<feature type="binding site" evidence="24">
    <location>
        <position position="584"/>
    </location>
    <ligand>
        <name>Mg(2+)</name>
        <dbReference type="ChEBI" id="CHEBI:18420"/>
    </ligand>
</feature>
<evidence type="ECO:0000256" key="10">
    <source>
        <dbReference type="ARBA" id="ARBA00022741"/>
    </source>
</evidence>
<reference evidence="31" key="1">
    <citation type="submission" date="2019-09" db="EMBL/GenBank/DDBJ databases">
        <title>Bird 10,000 Genomes (B10K) Project - Family phase.</title>
        <authorList>
            <person name="Zhang G."/>
        </authorList>
    </citation>
    <scope>NUCLEOTIDE SEQUENCE</scope>
    <source>
        <strain evidence="31">B10K-DU-025-06</strain>
        <tissue evidence="31">Mixed tissue sample</tissue>
    </source>
</reference>